<dbReference type="eggNOG" id="arCOG02053">
    <property type="taxonomic scope" value="Archaea"/>
</dbReference>
<feature type="domain" description="UspA" evidence="1">
    <location>
        <begin position="2"/>
        <end position="45"/>
    </location>
</feature>
<dbReference type="AlphaFoldDB" id="M0MQY1"/>
<dbReference type="Pfam" id="PF00582">
    <property type="entry name" value="Usp"/>
    <property type="match status" value="1"/>
</dbReference>
<dbReference type="InterPro" id="IPR006015">
    <property type="entry name" value="Universal_stress_UspA"/>
</dbReference>
<reference evidence="2 3" key="1">
    <citation type="journal article" date="2014" name="PLoS Genet.">
        <title>Phylogenetically driven sequencing of extremely halophilic archaea reveals strategies for static and dynamic osmo-response.</title>
        <authorList>
            <person name="Becker E.A."/>
            <person name="Seitzer P.M."/>
            <person name="Tritt A."/>
            <person name="Larsen D."/>
            <person name="Krusor M."/>
            <person name="Yao A.I."/>
            <person name="Wu D."/>
            <person name="Madern D."/>
            <person name="Eisen J.A."/>
            <person name="Darling A.E."/>
            <person name="Facciotti M.T."/>
        </authorList>
    </citation>
    <scope>NUCLEOTIDE SEQUENCE [LARGE SCALE GENOMIC DNA]</scope>
    <source>
        <strain evidence="2 3">JCM 10879</strain>
    </source>
</reference>
<dbReference type="Proteomes" id="UP000011607">
    <property type="component" value="Unassembled WGS sequence"/>
</dbReference>
<comment type="caution">
    <text evidence="2">The sequence shown here is derived from an EMBL/GenBank/DDBJ whole genome shotgun (WGS) entry which is preliminary data.</text>
</comment>
<evidence type="ECO:0000259" key="1">
    <source>
        <dbReference type="Pfam" id="PF00582"/>
    </source>
</evidence>
<proteinExistence type="predicted"/>
<name>M0MQY1_9EURY</name>
<gene>
    <name evidence="2" type="ORF">C446_00525</name>
</gene>
<evidence type="ECO:0000313" key="2">
    <source>
        <dbReference type="EMBL" id="EMA47154.1"/>
    </source>
</evidence>
<organism evidence="2 3">
    <name type="scientific">Halobiforma nitratireducens JCM 10879</name>
    <dbReference type="NCBI Taxonomy" id="1227454"/>
    <lineage>
        <taxon>Archaea</taxon>
        <taxon>Methanobacteriati</taxon>
        <taxon>Methanobacteriota</taxon>
        <taxon>Stenosarchaea group</taxon>
        <taxon>Halobacteria</taxon>
        <taxon>Halobacteriales</taxon>
        <taxon>Natrialbaceae</taxon>
        <taxon>Halobiforma</taxon>
    </lineage>
</organism>
<dbReference type="PRINTS" id="PR01438">
    <property type="entry name" value="UNVRSLSTRESS"/>
</dbReference>
<evidence type="ECO:0000313" key="3">
    <source>
        <dbReference type="Proteomes" id="UP000011607"/>
    </source>
</evidence>
<protein>
    <recommendedName>
        <fullName evidence="1">UspA domain-containing protein</fullName>
    </recommendedName>
</protein>
<sequence length="51" mass="5367">MYASEHDIGLLVIGSTGASQMTERLLGTAAKTVVNETPADILVVRPDRVLG</sequence>
<dbReference type="InterPro" id="IPR006016">
    <property type="entry name" value="UspA"/>
</dbReference>
<dbReference type="Gene3D" id="3.40.50.12370">
    <property type="match status" value="1"/>
</dbReference>
<dbReference type="SUPFAM" id="SSF52402">
    <property type="entry name" value="Adenine nucleotide alpha hydrolases-like"/>
    <property type="match status" value="1"/>
</dbReference>
<dbReference type="EMBL" id="AOMA01000003">
    <property type="protein sequence ID" value="EMA47154.1"/>
    <property type="molecule type" value="Genomic_DNA"/>
</dbReference>
<accession>M0MQY1</accession>
<dbReference type="STRING" id="1227454.C446_00525"/>
<keyword evidence="3" id="KW-1185">Reference proteome</keyword>